<dbReference type="GO" id="GO:0004622">
    <property type="term" value="F:phosphatidylcholine lysophospholipase activity"/>
    <property type="evidence" value="ECO:0007669"/>
    <property type="project" value="UniProtKB-ARBA"/>
</dbReference>
<dbReference type="InterPro" id="IPR013830">
    <property type="entry name" value="SGNH_hydro"/>
</dbReference>
<accession>A0A0C5W8A1</accession>
<dbReference type="PATRIC" id="fig|658445.3.peg.2943"/>
<dbReference type="PANTHER" id="PTHR30383:SF24">
    <property type="entry name" value="THIOESTERASE 1_PROTEASE 1_LYSOPHOSPHOLIPASE L1"/>
    <property type="match status" value="1"/>
</dbReference>
<reference evidence="5 6" key="1">
    <citation type="submission" date="2013-05" db="EMBL/GenBank/DDBJ databases">
        <title>Complete genome sequence of the lipase-producing bacterium Photobacterium gaetbulicola Gung47.</title>
        <authorList>
            <person name="Kim Y.-O."/>
        </authorList>
    </citation>
    <scope>NUCLEOTIDE SEQUENCE [LARGE SCALE GENOMIC DNA]</scope>
    <source>
        <strain evidence="5 6">Gung47</strain>
    </source>
</reference>
<proteinExistence type="inferred from homology"/>
<dbReference type="InterPro" id="IPR008265">
    <property type="entry name" value="Lipase_GDSL_AS"/>
</dbReference>
<dbReference type="Proteomes" id="UP000032303">
    <property type="component" value="Chromosome 2"/>
</dbReference>
<keyword evidence="6" id="KW-1185">Reference proteome</keyword>
<keyword evidence="2" id="KW-0732">Signal</keyword>
<sequence>MLSLRSAARASSSIAASGLPSNSMLPLLGISSPANKVIKVDLPAPETPTKAIASPCSTSSETSCKMVRDDDAVVTCLDTDTALITDVDMMRFLSVIFFLVFTQHALAAKLMVLGDSLSAGYQMQAEQSWPNLLDAELEKYGHDVTVVNASISGDTTGNGMARLPRLLEQHQPNFVLIELGANDGLRGFPPSTIRNNLSEMITEIEQAGAYPLLMQIFVPPNYGKRYSDQFAKVYQDISKQLEIPLLPFFLEHIILKQEWMMDDGLHPKSDAQPWIADFMAKELAPHL</sequence>
<dbReference type="Pfam" id="PF13472">
    <property type="entry name" value="Lipase_GDSL_2"/>
    <property type="match status" value="1"/>
</dbReference>
<evidence type="ECO:0000259" key="4">
    <source>
        <dbReference type="Pfam" id="PF13472"/>
    </source>
</evidence>
<dbReference type="FunFam" id="3.40.50.1110:FF:000001">
    <property type="entry name" value="Multifunctional acyl-CoA thioesterase I"/>
    <property type="match status" value="1"/>
</dbReference>
<dbReference type="AlphaFoldDB" id="A0A0C5W8A1"/>
<dbReference type="Gene3D" id="3.40.50.1110">
    <property type="entry name" value="SGNH hydrolase"/>
    <property type="match status" value="1"/>
</dbReference>
<evidence type="ECO:0000256" key="1">
    <source>
        <dbReference type="ARBA" id="ARBA00008668"/>
    </source>
</evidence>
<name>A0A0C5W8A1_9GAMM</name>
<keyword evidence="3" id="KW-0378">Hydrolase</keyword>
<dbReference type="EMBL" id="CP005974">
    <property type="protein sequence ID" value="AJR07746.1"/>
    <property type="molecule type" value="Genomic_DNA"/>
</dbReference>
<dbReference type="SUPFAM" id="SSF52266">
    <property type="entry name" value="SGNH hydrolase"/>
    <property type="match status" value="1"/>
</dbReference>
<dbReference type="NCBIfam" id="NF007819">
    <property type="entry name" value="PRK10528.1"/>
    <property type="match status" value="1"/>
</dbReference>
<dbReference type="InterPro" id="IPR036514">
    <property type="entry name" value="SGNH_hydro_sf"/>
</dbReference>
<evidence type="ECO:0000256" key="2">
    <source>
        <dbReference type="ARBA" id="ARBA00022729"/>
    </source>
</evidence>
<feature type="domain" description="SGNH hydrolase-type esterase" evidence="4">
    <location>
        <begin position="112"/>
        <end position="269"/>
    </location>
</feature>
<evidence type="ECO:0000256" key="3">
    <source>
        <dbReference type="ARBA" id="ARBA00022801"/>
    </source>
</evidence>
<dbReference type="GO" id="GO:0006629">
    <property type="term" value="P:lipid metabolic process"/>
    <property type="evidence" value="ECO:0007669"/>
    <property type="project" value="InterPro"/>
</dbReference>
<evidence type="ECO:0000313" key="5">
    <source>
        <dbReference type="EMBL" id="AJR07746.1"/>
    </source>
</evidence>
<dbReference type="InterPro" id="IPR051532">
    <property type="entry name" value="Ester_Hydrolysis_Enzymes"/>
</dbReference>
<evidence type="ECO:0000313" key="6">
    <source>
        <dbReference type="Proteomes" id="UP000032303"/>
    </source>
</evidence>
<dbReference type="STRING" id="658445.H744_2c1059"/>
<organism evidence="5 6">
    <name type="scientific">Photobacterium gaetbulicola Gung47</name>
    <dbReference type="NCBI Taxonomy" id="658445"/>
    <lineage>
        <taxon>Bacteria</taxon>
        <taxon>Pseudomonadati</taxon>
        <taxon>Pseudomonadota</taxon>
        <taxon>Gammaproteobacteria</taxon>
        <taxon>Vibrionales</taxon>
        <taxon>Vibrionaceae</taxon>
        <taxon>Photobacterium</taxon>
    </lineage>
</organism>
<dbReference type="PROSITE" id="PS01098">
    <property type="entry name" value="LIPASE_GDSL_SER"/>
    <property type="match status" value="1"/>
</dbReference>
<gene>
    <name evidence="5" type="ORF">H744_2c1059</name>
</gene>
<dbReference type="CDD" id="cd01822">
    <property type="entry name" value="Lysophospholipase_L1_like"/>
    <property type="match status" value="1"/>
</dbReference>
<dbReference type="PANTHER" id="PTHR30383">
    <property type="entry name" value="THIOESTERASE 1/PROTEASE 1/LYSOPHOSPHOLIPASE L1"/>
    <property type="match status" value="1"/>
</dbReference>
<protein>
    <submittedName>
        <fullName evidence="5">Putative arylesterase</fullName>
    </submittedName>
</protein>
<comment type="similarity">
    <text evidence="1">Belongs to the 'GDSL' lipolytic enzyme family.</text>
</comment>
<dbReference type="HOGENOM" id="CLU_051180_3_0_6"/>
<dbReference type="KEGG" id="pgb:H744_2c1059"/>